<dbReference type="Proteomes" id="UP000694891">
    <property type="component" value="Unplaced"/>
</dbReference>
<evidence type="ECO:0000313" key="4">
    <source>
        <dbReference type="Ensembl" id="ENSSPAP00000023103.1"/>
    </source>
</evidence>
<reference evidence="6" key="2">
    <citation type="submission" date="2025-04" db="UniProtKB">
        <authorList>
            <consortium name="RefSeq"/>
        </authorList>
    </citation>
    <scope>IDENTIFICATION</scope>
</reference>
<dbReference type="Gene3D" id="2.60.40.10">
    <property type="entry name" value="Immunoglobulins"/>
    <property type="match status" value="2"/>
</dbReference>
<sequence length="341" mass="38223">MAVWDKKVLWSFTVLLAGAVAQHVSYPVTSACAVKGSTVTLPCTFTFQKSAVQHGKNVSMKIRRVVWCKNHEICQGPTPSVYDSESKTKHRRFQYLGDMLGNCTLQIRDVRMEDNGTFRFRMEANVENQHFTGKSGVNITVIGVSKMRINSSNHERQIRRGEKVTLQCTSVCSFHQPEITWFKDGHTLQKSGSTLHIDPVIAKDSGNYTCAEIGRQETSSVPYTLQVEEAGKDDYLPLIAGVVPVVLLAVITLILLFFKRKRAAAEDRSDVGGEMEQKHADAIYSNIMPPSEQEEVYDRSQTSQAVEDVSYASFQFKQNKQKRQVREAEDSVVYSSVASRG</sequence>
<keyword evidence="5" id="KW-1185">Reference proteome</keyword>
<dbReference type="RefSeq" id="XP_008288742.1">
    <property type="nucleotide sequence ID" value="XM_008290520.1"/>
</dbReference>
<dbReference type="GeneTree" id="ENSGT00960000186737"/>
<gene>
    <name evidence="6" type="primary">LOC103363671</name>
</gene>
<evidence type="ECO:0000256" key="2">
    <source>
        <dbReference type="SAM" id="SignalP"/>
    </source>
</evidence>
<dbReference type="PROSITE" id="PS50835">
    <property type="entry name" value="IG_LIKE"/>
    <property type="match status" value="1"/>
</dbReference>
<dbReference type="AlphaFoldDB" id="A0A3B5ANQ1"/>
<dbReference type="PROSITE" id="PS51257">
    <property type="entry name" value="PROKAR_LIPOPROTEIN"/>
    <property type="match status" value="1"/>
</dbReference>
<dbReference type="InterPro" id="IPR013783">
    <property type="entry name" value="Ig-like_fold"/>
</dbReference>
<dbReference type="SUPFAM" id="SSF48726">
    <property type="entry name" value="Immunoglobulin"/>
    <property type="match status" value="2"/>
</dbReference>
<dbReference type="Pfam" id="PF07686">
    <property type="entry name" value="V-set"/>
    <property type="match status" value="1"/>
</dbReference>
<dbReference type="Pfam" id="PF13927">
    <property type="entry name" value="Ig_3"/>
    <property type="match status" value="1"/>
</dbReference>
<organism evidence="4">
    <name type="scientific">Stegastes partitus</name>
    <name type="common">bicolor damselfish</name>
    <dbReference type="NCBI Taxonomy" id="144197"/>
    <lineage>
        <taxon>Eukaryota</taxon>
        <taxon>Metazoa</taxon>
        <taxon>Chordata</taxon>
        <taxon>Craniata</taxon>
        <taxon>Vertebrata</taxon>
        <taxon>Euteleostomi</taxon>
        <taxon>Actinopterygii</taxon>
        <taxon>Neopterygii</taxon>
        <taxon>Teleostei</taxon>
        <taxon>Neoteleostei</taxon>
        <taxon>Acanthomorphata</taxon>
        <taxon>Ovalentaria</taxon>
        <taxon>Pomacentridae</taxon>
        <taxon>Stegastes</taxon>
    </lineage>
</organism>
<dbReference type="InterPro" id="IPR036179">
    <property type="entry name" value="Ig-like_dom_sf"/>
</dbReference>
<dbReference type="SMART" id="SM00409">
    <property type="entry name" value="IG"/>
    <property type="match status" value="2"/>
</dbReference>
<name>A0A3B5ANQ1_9TELE</name>
<reference evidence="4" key="1">
    <citation type="submission" date="2023-09" db="UniProtKB">
        <authorList>
            <consortium name="Ensembl"/>
        </authorList>
    </citation>
    <scope>IDENTIFICATION</scope>
</reference>
<keyword evidence="1" id="KW-1133">Transmembrane helix</keyword>
<dbReference type="OrthoDB" id="8887244at2759"/>
<dbReference type="STRING" id="144197.ENSSPAP00000023103"/>
<dbReference type="Ensembl" id="ENSSPAT00000023480.1">
    <property type="protein sequence ID" value="ENSSPAP00000023103.1"/>
    <property type="gene ID" value="ENSSPAG00000017455.1"/>
</dbReference>
<evidence type="ECO:0000259" key="3">
    <source>
        <dbReference type="PROSITE" id="PS50835"/>
    </source>
</evidence>
<feature type="transmembrane region" description="Helical" evidence="1">
    <location>
        <begin position="235"/>
        <end position="258"/>
    </location>
</feature>
<feature type="signal peptide" evidence="2">
    <location>
        <begin position="1"/>
        <end position="21"/>
    </location>
</feature>
<evidence type="ECO:0000313" key="5">
    <source>
        <dbReference type="Proteomes" id="UP000694891"/>
    </source>
</evidence>
<dbReference type="SMART" id="SM00408">
    <property type="entry name" value="IGc2"/>
    <property type="match status" value="1"/>
</dbReference>
<dbReference type="PANTHER" id="PTHR46013">
    <property type="entry name" value="VASCULAR CELL ADHESION MOLECULE 1"/>
    <property type="match status" value="1"/>
</dbReference>
<dbReference type="PANTHER" id="PTHR46013:SF4">
    <property type="entry name" value="B-CELL RECEPTOR CD22-RELATED"/>
    <property type="match status" value="1"/>
</dbReference>
<dbReference type="GeneID" id="103363671"/>
<dbReference type="InterPro" id="IPR007110">
    <property type="entry name" value="Ig-like_dom"/>
</dbReference>
<dbReference type="InterPro" id="IPR003599">
    <property type="entry name" value="Ig_sub"/>
</dbReference>
<protein>
    <submittedName>
        <fullName evidence="4 6">Junctional adhesion molecule A-like</fullName>
    </submittedName>
</protein>
<keyword evidence="2" id="KW-0732">Signal</keyword>
<feature type="chain" id="PRO_5044591913" evidence="2">
    <location>
        <begin position="22"/>
        <end position="341"/>
    </location>
</feature>
<dbReference type="InterPro" id="IPR003598">
    <property type="entry name" value="Ig_sub2"/>
</dbReference>
<evidence type="ECO:0000313" key="6">
    <source>
        <dbReference type="RefSeq" id="XP_008288742.1"/>
    </source>
</evidence>
<accession>A0A3B5ANQ1</accession>
<evidence type="ECO:0000256" key="1">
    <source>
        <dbReference type="SAM" id="Phobius"/>
    </source>
</evidence>
<proteinExistence type="predicted"/>
<dbReference type="InterPro" id="IPR013106">
    <property type="entry name" value="Ig_V-set"/>
</dbReference>
<feature type="domain" description="Ig-like" evidence="3">
    <location>
        <begin position="145"/>
        <end position="210"/>
    </location>
</feature>
<keyword evidence="1" id="KW-0472">Membrane</keyword>
<keyword evidence="1" id="KW-0812">Transmembrane</keyword>